<evidence type="ECO:0000313" key="1">
    <source>
        <dbReference type="EMBL" id="MDM9631863.1"/>
    </source>
</evidence>
<evidence type="ECO:0000313" key="2">
    <source>
        <dbReference type="Proteomes" id="UP001174839"/>
    </source>
</evidence>
<proteinExistence type="predicted"/>
<reference evidence="1" key="1">
    <citation type="submission" date="2023-06" db="EMBL/GenBank/DDBJ databases">
        <title>Robiginitalea aurantiacus sp. nov. and Algoriphagus sediminis sp. nov., isolated from coastal sediment.</title>
        <authorList>
            <person name="Zhou Z.Y."/>
            <person name="An J."/>
            <person name="Jia Y.W."/>
            <person name="Du Z.J."/>
        </authorList>
    </citation>
    <scope>NUCLEOTIDE SEQUENCE</scope>
    <source>
        <strain evidence="1">M39</strain>
    </source>
</reference>
<name>A0ABT7WG12_9FLAO</name>
<dbReference type="PANTHER" id="PTHR41368">
    <property type="entry name" value="PROTEIN YGHO"/>
    <property type="match status" value="1"/>
</dbReference>
<organism evidence="1 2">
    <name type="scientific">Robiginitalea aurantiaca</name>
    <dbReference type="NCBI Taxonomy" id="3056915"/>
    <lineage>
        <taxon>Bacteria</taxon>
        <taxon>Pseudomonadati</taxon>
        <taxon>Bacteroidota</taxon>
        <taxon>Flavobacteriia</taxon>
        <taxon>Flavobacteriales</taxon>
        <taxon>Flavobacteriaceae</taxon>
        <taxon>Robiginitalea</taxon>
    </lineage>
</organism>
<dbReference type="InterPro" id="IPR016181">
    <property type="entry name" value="Acyl_CoA_acyltransferase"/>
</dbReference>
<dbReference type="SUPFAM" id="SSF55729">
    <property type="entry name" value="Acyl-CoA N-acyltransferases (Nat)"/>
    <property type="match status" value="1"/>
</dbReference>
<sequence>MLRIKEVHSKKEFKAFVTFPFALYKDSPYWVPPIIKDELDSFNPSINPVFKQAEARFFLAWKGKRIVGRIAAIVNWVEIEQLGFSKMRFGWMDFEDDPEVSKALLSKVEEIGKSHNLEYMEGPMGFSNLDKVGVLTEGFEHIGSMITWYNHPYYKTHLQDFGMTVEKEYIESKFPMSNVDPVNFVRVQKVIRKRYNLRPLNFKKTSEILPWADEMFEVFNTAYSRLASFVPVSEEQKEYFKKKYLTLIDPRYIKFVVDQDDRLISFSIVMPSFSRALQKARGSLFPTGFYHLLKARKQSKEVFFYLIGILPEYQKKGVTSIIFNEYYKEFDRRGIEMGYRTPELADNIDVHQIWKHFKPEIYKRRCTFRKSIN</sequence>
<dbReference type="RefSeq" id="WP_289725225.1">
    <property type="nucleotide sequence ID" value="NZ_JAUDUY010000004.1"/>
</dbReference>
<dbReference type="Gene3D" id="3.40.630.30">
    <property type="match status" value="1"/>
</dbReference>
<dbReference type="Proteomes" id="UP001174839">
    <property type="component" value="Unassembled WGS sequence"/>
</dbReference>
<comment type="caution">
    <text evidence="1">The sequence shown here is derived from an EMBL/GenBank/DDBJ whole genome shotgun (WGS) entry which is preliminary data.</text>
</comment>
<dbReference type="InterPro" id="IPR039968">
    <property type="entry name" value="BcerS-like"/>
</dbReference>
<gene>
    <name evidence="1" type="ORF">QU605_10290</name>
</gene>
<protein>
    <submittedName>
        <fullName evidence="1">GTP cyclohydrolase</fullName>
    </submittedName>
</protein>
<accession>A0ABT7WG12</accession>
<dbReference type="PANTHER" id="PTHR41368:SF1">
    <property type="entry name" value="PROTEIN YGHO"/>
    <property type="match status" value="1"/>
</dbReference>
<keyword evidence="2" id="KW-1185">Reference proteome</keyword>
<dbReference type="EMBL" id="JAUDUY010000004">
    <property type="protein sequence ID" value="MDM9631863.1"/>
    <property type="molecule type" value="Genomic_DNA"/>
</dbReference>